<dbReference type="PATRIC" id="fig|1227454.3.peg.3420"/>
<accession>M0LA51</accession>
<dbReference type="RefSeq" id="WP_006674217.1">
    <property type="nucleotide sequence ID" value="NZ_AOMA01000174.1"/>
</dbReference>
<dbReference type="InterPro" id="IPR035965">
    <property type="entry name" value="PAS-like_dom_sf"/>
</dbReference>
<protein>
    <submittedName>
        <fullName evidence="3">PAS sensor protein</fullName>
    </submittedName>
</protein>
<evidence type="ECO:0000313" key="3">
    <source>
        <dbReference type="EMBL" id="EMA30451.1"/>
    </source>
</evidence>
<name>M0LA51_9EURY</name>
<sequence length="248" mass="26881">MIVPSIDGSDPTPPLDRSTPSVLVVADADRDRLESVLANTDSLSVRSSDGLPPEGVEIPDVDCLVCRVPFADHEPTDIVDRVRTRHEQLPIVLVSSTDEAADIREAVASIQWIDVVPEAEAGQLQHRLTRLLERRRLSALSKRSLAGVELAGDAIGIVDPDGHIELVNRSFAVLFGADRETLVGRPWEALFDAETVDHLETKAIPTVADGWRWSGTCTAHRDDGDTVTARVALDGLEDGSLVFVVDES</sequence>
<dbReference type="EMBL" id="AOMA01000174">
    <property type="protein sequence ID" value="EMA30451.1"/>
    <property type="molecule type" value="Genomic_DNA"/>
</dbReference>
<dbReference type="PROSITE" id="PS50112">
    <property type="entry name" value="PAS"/>
    <property type="match status" value="1"/>
</dbReference>
<dbReference type="CDD" id="cd00130">
    <property type="entry name" value="PAS"/>
    <property type="match status" value="1"/>
</dbReference>
<dbReference type="InterPro" id="IPR000014">
    <property type="entry name" value="PAS"/>
</dbReference>
<dbReference type="Pfam" id="PF08448">
    <property type="entry name" value="PAS_4"/>
    <property type="match status" value="1"/>
</dbReference>
<reference evidence="3 4" key="1">
    <citation type="journal article" date="2014" name="PLoS Genet.">
        <title>Phylogenetically driven sequencing of extremely halophilic archaea reveals strategies for static and dynamic osmo-response.</title>
        <authorList>
            <person name="Becker E.A."/>
            <person name="Seitzer P.M."/>
            <person name="Tritt A."/>
            <person name="Larsen D."/>
            <person name="Krusor M."/>
            <person name="Yao A.I."/>
            <person name="Wu D."/>
            <person name="Madern D."/>
            <person name="Eisen J.A."/>
            <person name="Darling A.E."/>
            <person name="Facciotti M.T."/>
        </authorList>
    </citation>
    <scope>NUCLEOTIDE SEQUENCE [LARGE SCALE GENOMIC DNA]</scope>
    <source>
        <strain evidence="3 4">JCM 10879</strain>
    </source>
</reference>
<evidence type="ECO:0000259" key="2">
    <source>
        <dbReference type="PROSITE" id="PS50112"/>
    </source>
</evidence>
<evidence type="ECO:0000256" key="1">
    <source>
        <dbReference type="SAM" id="MobiDB-lite"/>
    </source>
</evidence>
<dbReference type="SUPFAM" id="SSF55785">
    <property type="entry name" value="PYP-like sensor domain (PAS domain)"/>
    <property type="match status" value="1"/>
</dbReference>
<gene>
    <name evidence="3" type="ORF">C446_16697</name>
</gene>
<dbReference type="NCBIfam" id="TIGR00229">
    <property type="entry name" value="sensory_box"/>
    <property type="match status" value="1"/>
</dbReference>
<dbReference type="Gene3D" id="3.30.450.20">
    <property type="entry name" value="PAS domain"/>
    <property type="match status" value="1"/>
</dbReference>
<dbReference type="SMART" id="SM00091">
    <property type="entry name" value="PAS"/>
    <property type="match status" value="1"/>
</dbReference>
<dbReference type="AlphaFoldDB" id="M0LA51"/>
<dbReference type="STRING" id="1227454.C446_16697"/>
<organism evidence="3 4">
    <name type="scientific">Halobiforma nitratireducens JCM 10879</name>
    <dbReference type="NCBI Taxonomy" id="1227454"/>
    <lineage>
        <taxon>Archaea</taxon>
        <taxon>Methanobacteriati</taxon>
        <taxon>Methanobacteriota</taxon>
        <taxon>Stenosarchaea group</taxon>
        <taxon>Halobacteria</taxon>
        <taxon>Halobacteriales</taxon>
        <taxon>Natrialbaceae</taxon>
        <taxon>Halobiforma</taxon>
    </lineage>
</organism>
<dbReference type="eggNOG" id="arCOG02387">
    <property type="taxonomic scope" value="Archaea"/>
</dbReference>
<feature type="domain" description="PAS" evidence="2">
    <location>
        <begin position="148"/>
        <end position="185"/>
    </location>
</feature>
<feature type="region of interest" description="Disordered" evidence="1">
    <location>
        <begin position="1"/>
        <end position="20"/>
    </location>
</feature>
<dbReference type="OrthoDB" id="8127at2157"/>
<evidence type="ECO:0000313" key="4">
    <source>
        <dbReference type="Proteomes" id="UP000011607"/>
    </source>
</evidence>
<comment type="caution">
    <text evidence="3">The sequence shown here is derived from an EMBL/GenBank/DDBJ whole genome shotgun (WGS) entry which is preliminary data.</text>
</comment>
<dbReference type="Proteomes" id="UP000011607">
    <property type="component" value="Unassembled WGS sequence"/>
</dbReference>
<proteinExistence type="predicted"/>
<dbReference type="InterPro" id="IPR013656">
    <property type="entry name" value="PAS_4"/>
</dbReference>
<keyword evidence="4" id="KW-1185">Reference proteome</keyword>